<keyword evidence="3" id="KW-0378">Hydrolase</keyword>
<sequence length="788" mass="86399">MKNLVQNESLLHRFKANDSTGGKEFSGFIILNLSDKYSYFEGKELKELVEKFKLTKLRGLLDRSKPSFVRRQIKSASIKELSKLEKTGRNSGFPMLRSLSNYWRLDYRNYEGNIDELIKEFNSLYEINFAYKEHTVTDPFVNPSNDNLSAQQGYLGAAPTGIDAIWAWGQGFEGQGIGFIDLEQGWIPTHEDLAAASPTLIFNDNRSGVGTYIGDHGTAVLGEVVGVDNTAGIVGIAPSIAYVRMASHYEASSDTALHVADAIVAAILNMNVGDVLLLEVQRNFLPSEMDMADFDAIRLAVANGIIVVEAAGNGNRNLDSFTDVAGNFRLNRTHADFMDSGAIMVGASLSALPHNRWASSNFGSRIDCYGWGENIVTSGYANRRAGSLGNDLTATMNDDYTSTFGGTSGASPMITGAALILQGAYKDSTGTILSPLQMRSLLSNSATGTAQGTGVSGNIGVMPNLRAILEDTLEITPDIYLRDNVGDTGIVPSSGSISASPDIIARPNPVADPTTSFGEGSGTENSSTLGYEVESGQDNYIYVRMKNRGFTAANGVTAQVYWSEVSTLVTPNLWNLIGTSGAVNVPVGDTMVVTDPIVWDKNDIPATGHYCFVGLINHPQDGAPPLPPATNFDWDDFRAFVRNNNNATWRNFNVINVEADDPIFEMPINIVGSPDRERPFDIEIVRNLPKSANVSLQVPYRFYRQIGLKGLKAKIDKKSQTVTFQLPNLKTFYLCNLKLGKQIFKCKFIVKGNKEFRRGTHHFYIRQLYKKEEVGRVTWAFKNKKENS</sequence>
<protein>
    <submittedName>
        <fullName evidence="7">Serine protease, subtilisin family</fullName>
    </submittedName>
</protein>
<organism evidence="7 8">
    <name type="scientific">Kriegella aquimaris</name>
    <dbReference type="NCBI Taxonomy" id="192904"/>
    <lineage>
        <taxon>Bacteria</taxon>
        <taxon>Pseudomonadati</taxon>
        <taxon>Bacteroidota</taxon>
        <taxon>Flavobacteriia</taxon>
        <taxon>Flavobacteriales</taxon>
        <taxon>Flavobacteriaceae</taxon>
        <taxon>Kriegella</taxon>
    </lineage>
</organism>
<dbReference type="GO" id="GO:0004252">
    <property type="term" value="F:serine-type endopeptidase activity"/>
    <property type="evidence" value="ECO:0007669"/>
    <property type="project" value="InterPro"/>
</dbReference>
<dbReference type="InterPro" id="IPR036852">
    <property type="entry name" value="Peptidase_S8/S53_dom_sf"/>
</dbReference>
<evidence type="ECO:0000256" key="2">
    <source>
        <dbReference type="ARBA" id="ARBA00022670"/>
    </source>
</evidence>
<dbReference type="STRING" id="192904.SAMN04488514_108204"/>
<dbReference type="OrthoDB" id="9798386at2"/>
<comment type="similarity">
    <text evidence="1 5">Belongs to the peptidase S8 family.</text>
</comment>
<keyword evidence="4" id="KW-0720">Serine protease</keyword>
<evidence type="ECO:0000256" key="3">
    <source>
        <dbReference type="ARBA" id="ARBA00022801"/>
    </source>
</evidence>
<gene>
    <name evidence="7" type="ORF">SAMN04488514_108204</name>
</gene>
<evidence type="ECO:0000256" key="5">
    <source>
        <dbReference type="PROSITE-ProRule" id="PRU01240"/>
    </source>
</evidence>
<comment type="caution">
    <text evidence="5">Lacks conserved residue(s) required for the propagation of feature annotation.</text>
</comment>
<dbReference type="RefSeq" id="WP_089891777.1">
    <property type="nucleotide sequence ID" value="NZ_FNGV01000008.1"/>
</dbReference>
<proteinExistence type="inferred from homology"/>
<dbReference type="PROSITE" id="PS51892">
    <property type="entry name" value="SUBTILASE"/>
    <property type="match status" value="1"/>
</dbReference>
<dbReference type="CDD" id="cd04843">
    <property type="entry name" value="Peptidases_S8_11"/>
    <property type="match status" value="1"/>
</dbReference>
<evidence type="ECO:0000313" key="7">
    <source>
        <dbReference type="EMBL" id="SDM42177.1"/>
    </source>
</evidence>
<reference evidence="7 8" key="1">
    <citation type="submission" date="2016-10" db="EMBL/GenBank/DDBJ databases">
        <authorList>
            <person name="de Groot N.N."/>
        </authorList>
    </citation>
    <scope>NUCLEOTIDE SEQUENCE [LARGE SCALE GENOMIC DNA]</scope>
    <source>
        <strain evidence="7 8">DSM 19886</strain>
    </source>
</reference>
<dbReference type="InterPro" id="IPR023828">
    <property type="entry name" value="Peptidase_S8_Ser-AS"/>
</dbReference>
<dbReference type="InterPro" id="IPR034073">
    <property type="entry name" value="Subtilisin_DY-like_dom"/>
</dbReference>
<evidence type="ECO:0000256" key="1">
    <source>
        <dbReference type="ARBA" id="ARBA00011073"/>
    </source>
</evidence>
<dbReference type="PRINTS" id="PR00723">
    <property type="entry name" value="SUBTILISIN"/>
</dbReference>
<dbReference type="PANTHER" id="PTHR43806">
    <property type="entry name" value="PEPTIDASE S8"/>
    <property type="match status" value="1"/>
</dbReference>
<dbReference type="Gene3D" id="3.40.50.200">
    <property type="entry name" value="Peptidase S8/S53 domain"/>
    <property type="match status" value="1"/>
</dbReference>
<dbReference type="SUPFAM" id="SSF52743">
    <property type="entry name" value="Subtilisin-like"/>
    <property type="match status" value="1"/>
</dbReference>
<dbReference type="PROSITE" id="PS00138">
    <property type="entry name" value="SUBTILASE_SER"/>
    <property type="match status" value="1"/>
</dbReference>
<dbReference type="Pfam" id="PF00082">
    <property type="entry name" value="Peptidase_S8"/>
    <property type="match status" value="1"/>
</dbReference>
<dbReference type="InterPro" id="IPR015500">
    <property type="entry name" value="Peptidase_S8_subtilisin-rel"/>
</dbReference>
<dbReference type="InterPro" id="IPR050131">
    <property type="entry name" value="Peptidase_S8_subtilisin-like"/>
</dbReference>
<keyword evidence="2 7" id="KW-0645">Protease</keyword>
<keyword evidence="8" id="KW-1185">Reference proteome</keyword>
<evidence type="ECO:0000259" key="6">
    <source>
        <dbReference type="Pfam" id="PF00082"/>
    </source>
</evidence>
<dbReference type="Proteomes" id="UP000199440">
    <property type="component" value="Unassembled WGS sequence"/>
</dbReference>
<name>A0A1G9T3J1_9FLAO</name>
<dbReference type="PANTHER" id="PTHR43806:SF11">
    <property type="entry name" value="CEREVISIN-RELATED"/>
    <property type="match status" value="1"/>
</dbReference>
<evidence type="ECO:0000313" key="8">
    <source>
        <dbReference type="Proteomes" id="UP000199440"/>
    </source>
</evidence>
<dbReference type="GO" id="GO:0006508">
    <property type="term" value="P:proteolysis"/>
    <property type="evidence" value="ECO:0007669"/>
    <property type="project" value="UniProtKB-KW"/>
</dbReference>
<evidence type="ECO:0000256" key="4">
    <source>
        <dbReference type="ARBA" id="ARBA00022825"/>
    </source>
</evidence>
<feature type="domain" description="Peptidase S8/S53" evidence="6">
    <location>
        <begin position="212"/>
        <end position="460"/>
    </location>
</feature>
<dbReference type="InterPro" id="IPR000209">
    <property type="entry name" value="Peptidase_S8/S53_dom"/>
</dbReference>
<dbReference type="AlphaFoldDB" id="A0A1G9T3J1"/>
<dbReference type="EMBL" id="FNGV01000008">
    <property type="protein sequence ID" value="SDM42177.1"/>
    <property type="molecule type" value="Genomic_DNA"/>
</dbReference>
<accession>A0A1G9T3J1</accession>